<reference evidence="2 3" key="1">
    <citation type="submission" date="2020-08" db="EMBL/GenBank/DDBJ databases">
        <authorList>
            <person name="Ren C."/>
            <person name="Gu Y."/>
            <person name="Xu Y."/>
        </authorList>
    </citation>
    <scope>NUCLEOTIDE SEQUENCE [LARGE SCALE GENOMIC DNA]</scope>
    <source>
        <strain evidence="2 3">LBM18003</strain>
    </source>
</reference>
<evidence type="ECO:0000313" key="2">
    <source>
        <dbReference type="EMBL" id="QNO18697.1"/>
    </source>
</evidence>
<dbReference type="PANTHER" id="PTHR34351">
    <property type="entry name" value="SLR1927 PROTEIN-RELATED"/>
    <property type="match status" value="1"/>
</dbReference>
<evidence type="ECO:0000313" key="3">
    <source>
        <dbReference type="Proteomes" id="UP000516046"/>
    </source>
</evidence>
<keyword evidence="1" id="KW-1133">Transmembrane helix</keyword>
<name>A0A7G9WJ35_9FIRM</name>
<dbReference type="Proteomes" id="UP000516046">
    <property type="component" value="Chromosome"/>
</dbReference>
<proteinExistence type="predicted"/>
<dbReference type="KEGG" id="caml:H6X83_03375"/>
<sequence length="370" mass="40971">MTSRRILYSIALLCSVLFLIFYIGYFSMFLLLFLLCLPLCSLLLMLPLHKKLFCSFTEQTISAACGEKAVFHFRLQNHSHLPVGQIVLQFSCHNLLTGEQFHKKLHFPATANGVLELPVVSPYCGRLELTVEKLTACDLFGLFNRKILLTQRQAFALILPQIPSLQIFTAPQTEMEGGSAEYDTHHPGNDASEIFAVREYQPGDRLNSIHWKLSEKRGSVMVRQGSLPLPAGPDILVELEKAPPKLLSCTAETALTLSAALLSARQRHRLLWFGGNELHSVWIDSEDTSAEAEVGLLSAQPQERAAALASYEQVAAHPLLYVTSGTVHSNLLPENAVVFSCNEAPEESSGNHFYFVQPGKIAETLDGLQL</sequence>
<gene>
    <name evidence="2" type="ORF">H6X83_03375</name>
</gene>
<organism evidence="2 3">
    <name type="scientific">Caproicibacterium amylolyticum</name>
    <dbReference type="NCBI Taxonomy" id="2766537"/>
    <lineage>
        <taxon>Bacteria</taxon>
        <taxon>Bacillati</taxon>
        <taxon>Bacillota</taxon>
        <taxon>Clostridia</taxon>
        <taxon>Eubacteriales</taxon>
        <taxon>Oscillospiraceae</taxon>
        <taxon>Caproicibacterium</taxon>
    </lineage>
</organism>
<dbReference type="EMBL" id="CP060696">
    <property type="protein sequence ID" value="QNO18697.1"/>
    <property type="molecule type" value="Genomic_DNA"/>
</dbReference>
<accession>A0A7G9WJ35</accession>
<dbReference type="RefSeq" id="WP_212507765.1">
    <property type="nucleotide sequence ID" value="NZ_CP060696.1"/>
</dbReference>
<dbReference type="PANTHER" id="PTHR34351:SF2">
    <property type="entry name" value="DUF58 DOMAIN-CONTAINING PROTEIN"/>
    <property type="match status" value="1"/>
</dbReference>
<keyword evidence="1" id="KW-0812">Transmembrane</keyword>
<evidence type="ECO:0000256" key="1">
    <source>
        <dbReference type="SAM" id="Phobius"/>
    </source>
</evidence>
<keyword evidence="3" id="KW-1185">Reference proteome</keyword>
<dbReference type="AlphaFoldDB" id="A0A7G9WJ35"/>
<protein>
    <submittedName>
        <fullName evidence="2">DUF58 domain-containing protein</fullName>
    </submittedName>
</protein>
<feature type="transmembrane region" description="Helical" evidence="1">
    <location>
        <begin position="7"/>
        <end position="23"/>
    </location>
</feature>
<keyword evidence="1" id="KW-0472">Membrane</keyword>